<sequence>MVREGMSFVEYQSNMVSLAKKIAMTTQEMVGKAGVKPGDLGRLANQLTRDYDVLASNSANAAATSNSQDIANRIRTTVQDLGKSCVELVQDAGKVQGNPHDTYARRDLQDHARSVSEKVAFVLAALQSGSRGTQACINAASAVSGIIADLDTTIMFATAGTLCTEGDDSFASHREDILKTAKALVEETKKLVQGAASDQETLAGAAQQAVKTITKLADSPLSSNVSFTDLHCTLN</sequence>
<dbReference type="PANTHER" id="PTHR19981:SF1">
    <property type="entry name" value="RHEA, ISOFORM B"/>
    <property type="match status" value="1"/>
</dbReference>
<protein>
    <recommendedName>
        <fullName evidence="3">Vinculin-binding site-containing domain-containing protein</fullName>
    </recommendedName>
</protein>
<dbReference type="GO" id="GO:0005925">
    <property type="term" value="C:focal adhesion"/>
    <property type="evidence" value="ECO:0007669"/>
    <property type="project" value="TreeGrafter"/>
</dbReference>
<proteinExistence type="predicted"/>
<evidence type="ECO:0000256" key="1">
    <source>
        <dbReference type="ARBA" id="ARBA00004496"/>
    </source>
</evidence>
<accession>A0A8W8NXQ9</accession>
<dbReference type="Proteomes" id="UP000005408">
    <property type="component" value="Unassembled WGS sequence"/>
</dbReference>
<organism evidence="4 5">
    <name type="scientific">Magallana gigas</name>
    <name type="common">Pacific oyster</name>
    <name type="synonym">Crassostrea gigas</name>
    <dbReference type="NCBI Taxonomy" id="29159"/>
    <lineage>
        <taxon>Eukaryota</taxon>
        <taxon>Metazoa</taxon>
        <taxon>Spiralia</taxon>
        <taxon>Lophotrochozoa</taxon>
        <taxon>Mollusca</taxon>
        <taxon>Bivalvia</taxon>
        <taxon>Autobranchia</taxon>
        <taxon>Pteriomorphia</taxon>
        <taxon>Ostreida</taxon>
        <taxon>Ostreoidea</taxon>
        <taxon>Ostreidae</taxon>
        <taxon>Magallana</taxon>
    </lineage>
</organism>
<keyword evidence="2" id="KW-0963">Cytoplasm</keyword>
<evidence type="ECO:0000313" key="4">
    <source>
        <dbReference type="EnsemblMetazoa" id="G7338.1:cds"/>
    </source>
</evidence>
<dbReference type="InterPro" id="IPR015009">
    <property type="entry name" value="Vinculin-bd_dom"/>
</dbReference>
<dbReference type="EnsemblMetazoa" id="G7338.1">
    <property type="protein sequence ID" value="G7338.1:cds"/>
    <property type="gene ID" value="G7338"/>
</dbReference>
<comment type="subcellular location">
    <subcellularLocation>
        <location evidence="1">Cytoplasm</location>
    </subcellularLocation>
</comment>
<dbReference type="PANTHER" id="PTHR19981">
    <property type="entry name" value="TALIN"/>
    <property type="match status" value="1"/>
</dbReference>
<dbReference type="GO" id="GO:0098609">
    <property type="term" value="P:cell-cell adhesion"/>
    <property type="evidence" value="ECO:0007669"/>
    <property type="project" value="TreeGrafter"/>
</dbReference>
<dbReference type="GO" id="GO:0005886">
    <property type="term" value="C:plasma membrane"/>
    <property type="evidence" value="ECO:0007669"/>
    <property type="project" value="TreeGrafter"/>
</dbReference>
<dbReference type="GO" id="GO:0051015">
    <property type="term" value="F:actin filament binding"/>
    <property type="evidence" value="ECO:0007669"/>
    <property type="project" value="InterPro"/>
</dbReference>
<dbReference type="Gene3D" id="1.20.1420.10">
    <property type="entry name" value="Talin, central domain"/>
    <property type="match status" value="2"/>
</dbReference>
<feature type="domain" description="Vinculin-binding site-containing" evidence="3">
    <location>
        <begin position="7"/>
        <end position="131"/>
    </location>
</feature>
<dbReference type="SUPFAM" id="SSF47220">
    <property type="entry name" value="alpha-catenin/vinculin-like"/>
    <property type="match status" value="1"/>
</dbReference>
<reference evidence="4" key="1">
    <citation type="submission" date="2022-08" db="UniProtKB">
        <authorList>
            <consortium name="EnsemblMetazoa"/>
        </authorList>
    </citation>
    <scope>IDENTIFICATION</scope>
    <source>
        <strain evidence="4">05x7-T-G4-1.051#20</strain>
    </source>
</reference>
<dbReference type="InterPro" id="IPR036723">
    <property type="entry name" value="Alpha-catenin/vinculin-like_sf"/>
</dbReference>
<keyword evidence="5" id="KW-1185">Reference proteome</keyword>
<dbReference type="Pfam" id="PF08913">
    <property type="entry name" value="VBS"/>
    <property type="match status" value="1"/>
</dbReference>
<dbReference type="GO" id="GO:0005737">
    <property type="term" value="C:cytoplasm"/>
    <property type="evidence" value="ECO:0007669"/>
    <property type="project" value="UniProtKB-SubCell"/>
</dbReference>
<dbReference type="GO" id="GO:0005178">
    <property type="term" value="F:integrin binding"/>
    <property type="evidence" value="ECO:0007669"/>
    <property type="project" value="TreeGrafter"/>
</dbReference>
<evidence type="ECO:0000313" key="5">
    <source>
        <dbReference type="Proteomes" id="UP000005408"/>
    </source>
</evidence>
<dbReference type="GO" id="GO:0030036">
    <property type="term" value="P:actin cytoskeleton organization"/>
    <property type="evidence" value="ECO:0007669"/>
    <property type="project" value="TreeGrafter"/>
</dbReference>
<evidence type="ECO:0000256" key="2">
    <source>
        <dbReference type="ARBA" id="ARBA00022490"/>
    </source>
</evidence>
<dbReference type="AlphaFoldDB" id="A0A8W8NXQ9"/>
<dbReference type="FunFam" id="1.20.120.230:FF:000009">
    <property type="entry name" value="Talin 2"/>
    <property type="match status" value="1"/>
</dbReference>
<name>A0A8W8NXQ9_MAGGI</name>
<evidence type="ECO:0000259" key="3">
    <source>
        <dbReference type="Pfam" id="PF08913"/>
    </source>
</evidence>